<accession>A0A091DVI3</accession>
<organism evidence="2 3">
    <name type="scientific">Fukomys damarensis</name>
    <name type="common">Damaraland mole rat</name>
    <name type="synonym">Cryptomys damarensis</name>
    <dbReference type="NCBI Taxonomy" id="885580"/>
    <lineage>
        <taxon>Eukaryota</taxon>
        <taxon>Metazoa</taxon>
        <taxon>Chordata</taxon>
        <taxon>Craniata</taxon>
        <taxon>Vertebrata</taxon>
        <taxon>Euteleostomi</taxon>
        <taxon>Mammalia</taxon>
        <taxon>Eutheria</taxon>
        <taxon>Euarchontoglires</taxon>
        <taxon>Glires</taxon>
        <taxon>Rodentia</taxon>
        <taxon>Hystricomorpha</taxon>
        <taxon>Bathyergidae</taxon>
        <taxon>Fukomys</taxon>
    </lineage>
</organism>
<dbReference type="Pfam" id="PF25570">
    <property type="entry name" value="TPR_DENND3"/>
    <property type="match status" value="1"/>
</dbReference>
<dbReference type="InterPro" id="IPR051696">
    <property type="entry name" value="DENN_Domain_GEFs"/>
</dbReference>
<dbReference type="InterPro" id="IPR005112">
    <property type="entry name" value="dDENN_dom"/>
</dbReference>
<proteinExistence type="predicted"/>
<evidence type="ECO:0000313" key="3">
    <source>
        <dbReference type="Proteomes" id="UP000028990"/>
    </source>
</evidence>
<dbReference type="PANTHER" id="PTHR12296">
    <property type="entry name" value="DENN DOMAIN-CONTAINING PROTEIN 4"/>
    <property type="match status" value="1"/>
</dbReference>
<dbReference type="Gene3D" id="2.130.10.10">
    <property type="entry name" value="YVTN repeat-like/Quinoprotein amine dehydrogenase"/>
    <property type="match status" value="2"/>
</dbReference>
<evidence type="ECO:0000259" key="1">
    <source>
        <dbReference type="PROSITE" id="PS50211"/>
    </source>
</evidence>
<reference evidence="2 3" key="1">
    <citation type="submission" date="2013-11" db="EMBL/GenBank/DDBJ databases">
        <title>The Damaraland mole rat (Fukomys damarensis) genome and evolution of African mole rats.</title>
        <authorList>
            <person name="Gladyshev V.N."/>
            <person name="Fang X."/>
        </authorList>
    </citation>
    <scope>NUCLEOTIDE SEQUENCE [LARGE SCALE GENOMIC DNA]</scope>
    <source>
        <tissue evidence="2">Liver</tissue>
    </source>
</reference>
<gene>
    <name evidence="2" type="ORF">H920_11781</name>
</gene>
<dbReference type="AlphaFoldDB" id="A0A091DVI3"/>
<dbReference type="PROSITE" id="PS50211">
    <property type="entry name" value="DENN"/>
    <property type="match status" value="1"/>
</dbReference>
<dbReference type="InterPro" id="IPR057977">
    <property type="entry name" value="TPR_DENND3"/>
</dbReference>
<dbReference type="GO" id="GO:0005085">
    <property type="term" value="F:guanyl-nucleotide exchange factor activity"/>
    <property type="evidence" value="ECO:0007669"/>
    <property type="project" value="UniProtKB-ARBA"/>
</dbReference>
<keyword evidence="3" id="KW-1185">Reference proteome</keyword>
<dbReference type="SUPFAM" id="SSF50978">
    <property type="entry name" value="WD40 repeat-like"/>
    <property type="match status" value="1"/>
</dbReference>
<feature type="domain" description="UDENN" evidence="1">
    <location>
        <begin position="1"/>
        <end position="122"/>
    </location>
</feature>
<sequence length="935" mass="105497">MQSILKCPPNCNSGCDWVQSLQLYSELNLAHLISSTDLNEGRARQRAWQQTLNSRIQHITLQLLVGIFREVKNHLNYEHRVFNSEEFLKTRATGEQQFYKQVLDTYMFHSFLKARLSRRMDAYAQMDLDTQSEEDRITGMLISPRRPTVEKMASRKSSPLHTTHRRMVVSMPSLQDIALPELPPRNASLRIMDTTASRNSSPVLNMAPKSTYTFKIPEIHFPLVSQCIQAYHANFITLLSKAMSLLGPDNSLLLARYFYLRGLVHLMQGQLLSALSDFQNLYKTDIQIFPADLVKGTVESMSAPERTQAERTPELRRLITEVLDKSGEATKADDAVKHFELPKKHMQLEDFVKRIQESGIVKDTNIIHRLFDALTVGQQKLIDPETFRDFYNCWKETEAEAQEVSLPSLVMEHLDKNECVYKLSSSVKTNRGVGKIAMTQKRLFLLTEGRPGYVEISTFRNIEEVRSTTVAFLLLRIPTLKIKMASKKEVFEANLKSECDLWHLMVKEMWAGKKLADDHKDPQYVHQALTNVLLMDAVVGTLQSPGAIYAASKLSYFDKMKNERSLMLSGHRPLSHDPGDPVLVRQPGNSGALWLLDLHERLEVPMAVPKTTSETLKHKINPSAGETGPQAIDVLLYTPGHLDPAEKVEDAHPKLWCALSEGRMIVFDASSWTIHQHCFKVGTSKVNCMVMAEQSQVWVGSDDSVIYIINVHSMSCNKQLTDHRTAVTGLIVQDGKKPSEVYSCSLDGTVLAWNVSTLRVTCHFQLPCCGLTSISLHSNSLWCCTGGSIVVVTTHGLLCQELRIDEDLREAKTSFLGLQLLPEQGQVWTACAGRGEVYIWSLQDLAQAPQRIHLQDCSEVSCMIRVKRQVWVGGRGLSQGRPKGKIYVIDVERKTVEKELVAHADTVRTLCSAEDRYVLSGSGREEGKIAIWKVE</sequence>
<dbReference type="EMBL" id="KN123090">
    <property type="protein sequence ID" value="KFO26796.1"/>
    <property type="molecule type" value="Genomic_DNA"/>
</dbReference>
<dbReference type="GO" id="GO:0031410">
    <property type="term" value="C:cytoplasmic vesicle"/>
    <property type="evidence" value="ECO:0007669"/>
    <property type="project" value="TreeGrafter"/>
</dbReference>
<dbReference type="STRING" id="885580.ENSFDAP00000004390"/>
<protein>
    <submittedName>
        <fullName evidence="2">DENN domain-containing protein 3</fullName>
    </submittedName>
</protein>
<dbReference type="GO" id="GO:0032483">
    <property type="term" value="P:regulation of Rab protein signal transduction"/>
    <property type="evidence" value="ECO:0007669"/>
    <property type="project" value="TreeGrafter"/>
</dbReference>
<dbReference type="InterPro" id="IPR036322">
    <property type="entry name" value="WD40_repeat_dom_sf"/>
</dbReference>
<dbReference type="SMART" id="SM00801">
    <property type="entry name" value="dDENN"/>
    <property type="match status" value="1"/>
</dbReference>
<dbReference type="eggNOG" id="KOG2127">
    <property type="taxonomic scope" value="Eukaryota"/>
</dbReference>
<name>A0A091DVI3_FUKDA</name>
<dbReference type="InterPro" id="IPR001680">
    <property type="entry name" value="WD40_rpt"/>
</dbReference>
<dbReference type="InterPro" id="IPR037516">
    <property type="entry name" value="Tripartite_DENN"/>
</dbReference>
<dbReference type="Proteomes" id="UP000028990">
    <property type="component" value="Unassembled WGS sequence"/>
</dbReference>
<dbReference type="SMART" id="SM00320">
    <property type="entry name" value="WD40"/>
    <property type="match status" value="3"/>
</dbReference>
<dbReference type="InterPro" id="IPR015943">
    <property type="entry name" value="WD40/YVTN_repeat-like_dom_sf"/>
</dbReference>
<dbReference type="PANTHER" id="PTHR12296:SF21">
    <property type="entry name" value="DENN DOMAIN-CONTAINING PROTEIN 3"/>
    <property type="match status" value="1"/>
</dbReference>
<evidence type="ECO:0000313" key="2">
    <source>
        <dbReference type="EMBL" id="KFO26796.1"/>
    </source>
</evidence>